<protein>
    <submittedName>
        <fullName evidence="2">Ethanolamine utilization protein EutP</fullName>
    </submittedName>
</protein>
<keyword evidence="1" id="KW-0547">Nucleotide-binding</keyword>
<dbReference type="EMBL" id="RBZM01000005">
    <property type="protein sequence ID" value="RKP54073.1"/>
    <property type="molecule type" value="Genomic_DNA"/>
</dbReference>
<dbReference type="PANTHER" id="PTHR40453:SF1">
    <property type="entry name" value="PROTEIN YOEF"/>
    <property type="match status" value="1"/>
</dbReference>
<dbReference type="GO" id="GO:0005524">
    <property type="term" value="F:ATP binding"/>
    <property type="evidence" value="ECO:0007669"/>
    <property type="project" value="UniProtKB-UniRule"/>
</dbReference>
<gene>
    <name evidence="2" type="ORF">D7Z26_11830</name>
</gene>
<proteinExistence type="inferred from homology"/>
<dbReference type="Proteomes" id="UP000282076">
    <property type="component" value="Unassembled WGS sequence"/>
</dbReference>
<dbReference type="InterPro" id="IPR027417">
    <property type="entry name" value="P-loop_NTPase"/>
</dbReference>
<dbReference type="PIRSF" id="PIRSF036409">
    <property type="entry name" value="EutP_PduV"/>
    <property type="match status" value="1"/>
</dbReference>
<dbReference type="Gene3D" id="3.40.50.300">
    <property type="entry name" value="P-loop containing nucleotide triphosphate hydrolases"/>
    <property type="match status" value="1"/>
</dbReference>
<dbReference type="Pfam" id="PF10662">
    <property type="entry name" value="PduV-EutP"/>
    <property type="match status" value="1"/>
</dbReference>
<name>A0A494XTX2_9BACL</name>
<dbReference type="InterPro" id="IPR012381">
    <property type="entry name" value="EutP_PduV"/>
</dbReference>
<sequence length="149" mass="15803">MGRIMLIGAVGSGKSSLIKALADSPGQVAKTQSLIYYDGLIDTPGEYMENPLFYRSLMATSHQASAVLLVQDATRDRNGFPPGFAGGFPIPAIGAVTKTDHPSANADRAVALLRQALPQGEIALTSAHSSIGIERLRALLEQFARPQNK</sequence>
<keyword evidence="3" id="KW-1185">Reference proteome</keyword>
<dbReference type="PANTHER" id="PTHR40453">
    <property type="entry name" value="PROTEIN YOEF"/>
    <property type="match status" value="1"/>
</dbReference>
<evidence type="ECO:0000256" key="1">
    <source>
        <dbReference type="PIRNR" id="PIRNR036409"/>
    </source>
</evidence>
<organism evidence="2 3">
    <name type="scientific">Cohnella endophytica</name>
    <dbReference type="NCBI Taxonomy" id="2419778"/>
    <lineage>
        <taxon>Bacteria</taxon>
        <taxon>Bacillati</taxon>
        <taxon>Bacillota</taxon>
        <taxon>Bacilli</taxon>
        <taxon>Bacillales</taxon>
        <taxon>Paenibacillaceae</taxon>
        <taxon>Cohnella</taxon>
    </lineage>
</organism>
<dbReference type="OrthoDB" id="6179at2"/>
<evidence type="ECO:0000313" key="3">
    <source>
        <dbReference type="Proteomes" id="UP000282076"/>
    </source>
</evidence>
<dbReference type="SUPFAM" id="SSF52540">
    <property type="entry name" value="P-loop containing nucleoside triphosphate hydrolases"/>
    <property type="match status" value="1"/>
</dbReference>
<comment type="caution">
    <text evidence="2">The sequence shown here is derived from an EMBL/GenBank/DDBJ whole genome shotgun (WGS) entry which is preliminary data.</text>
</comment>
<evidence type="ECO:0000313" key="2">
    <source>
        <dbReference type="EMBL" id="RKP54073.1"/>
    </source>
</evidence>
<accession>A0A494XTX2</accession>
<reference evidence="2 3" key="1">
    <citation type="submission" date="2018-10" db="EMBL/GenBank/DDBJ databases">
        <title>Cohnella sp. M2MS4P-1, whole genome shotgun sequence.</title>
        <authorList>
            <person name="Tuo L."/>
        </authorList>
    </citation>
    <scope>NUCLEOTIDE SEQUENCE [LARGE SCALE GENOMIC DNA]</scope>
    <source>
        <strain evidence="2 3">M2MS4P-1</strain>
    </source>
</reference>
<dbReference type="GO" id="GO:0006576">
    <property type="term" value="P:biogenic amine metabolic process"/>
    <property type="evidence" value="ECO:0007669"/>
    <property type="project" value="InterPro"/>
</dbReference>
<comment type="similarity">
    <text evidence="1">Belongs to the EutP/PduV family.</text>
</comment>
<dbReference type="RefSeq" id="WP_120977130.1">
    <property type="nucleotide sequence ID" value="NZ_RBZM01000005.1"/>
</dbReference>
<dbReference type="AlphaFoldDB" id="A0A494XTX2"/>